<gene>
    <name evidence="5" type="ordered locus">MROS_2836</name>
</gene>
<feature type="domain" description="Alcohol dehydrogenase iron-type/glycerol dehydrogenase GldA" evidence="3">
    <location>
        <begin position="9"/>
        <end position="179"/>
    </location>
</feature>
<dbReference type="EMBL" id="CP003557">
    <property type="protein sequence ID" value="AFN76066.1"/>
    <property type="molecule type" value="Genomic_DNA"/>
</dbReference>
<dbReference type="InterPro" id="IPR044731">
    <property type="entry name" value="BDH-like"/>
</dbReference>
<proteinExistence type="inferred from homology"/>
<comment type="similarity">
    <text evidence="1">Belongs to the iron-containing alcohol dehydrogenase family.</text>
</comment>
<dbReference type="STRING" id="1191523.MROS_2836"/>
<accession>I7A874</accession>
<dbReference type="HOGENOM" id="CLU_007207_0_4_10"/>
<sequence length="388" mass="42579">MNNFVYQNPTKIIFGKETIGKIGEEIKNHNIKSVLILYGKGSIFKNGVYDKVVDSLKANNIQYIEKGGVKPNPVLSFVRETVRLVKRNNIEAILAVGGGSVIDSAKAIGAGAVYDGDIWDAFEGNVKLSDSLPIFSILTLSATGSEMNGYAVITNETENKKWAFTAGLSSYPKVSVIDPTVQFTLPKEQTVYGAIDVLSHIFELYFDGTPETDLPDELAEGLVRTIIKSVKTLIDKPEDYNARANLAWSATLALNGIIGAGRNYGDWATHSIEHSISAFYDVAHGAGLAVIFPAWMSYNINLINDKLIRLGRNVFSHDINEGSQTIKQLVEFYKSIGAPVKLTDFGIQENDLNKLADNAALQAPLGALRKLERDDIYQIYSIAFKGEY</sequence>
<dbReference type="PANTHER" id="PTHR43633">
    <property type="entry name" value="ALCOHOL DEHYDROGENASE YQHD"/>
    <property type="match status" value="1"/>
</dbReference>
<dbReference type="GO" id="GO:1990362">
    <property type="term" value="F:butanol dehydrogenase (NAD+) activity"/>
    <property type="evidence" value="ECO:0007669"/>
    <property type="project" value="InterPro"/>
</dbReference>
<dbReference type="PROSITE" id="PS00060">
    <property type="entry name" value="ADH_IRON_2"/>
    <property type="match status" value="1"/>
</dbReference>
<dbReference type="Gene3D" id="1.20.1090.10">
    <property type="entry name" value="Dehydroquinate synthase-like - alpha domain"/>
    <property type="match status" value="1"/>
</dbReference>
<dbReference type="OrthoDB" id="9801156at2"/>
<dbReference type="SUPFAM" id="SSF56796">
    <property type="entry name" value="Dehydroquinate synthase-like"/>
    <property type="match status" value="1"/>
</dbReference>
<evidence type="ECO:0000313" key="6">
    <source>
        <dbReference type="Proteomes" id="UP000009011"/>
    </source>
</evidence>
<dbReference type="InterPro" id="IPR018211">
    <property type="entry name" value="ADH_Fe_CS"/>
</dbReference>
<protein>
    <submittedName>
        <fullName evidence="5">Iron-containing alcohol dehydrogenase</fullName>
    </submittedName>
</protein>
<dbReference type="Pfam" id="PF25137">
    <property type="entry name" value="ADH_Fe_C"/>
    <property type="match status" value="1"/>
</dbReference>
<dbReference type="InterPro" id="IPR056798">
    <property type="entry name" value="ADH_Fe_C"/>
</dbReference>
<dbReference type="GO" id="GO:0005829">
    <property type="term" value="C:cytosol"/>
    <property type="evidence" value="ECO:0007669"/>
    <property type="project" value="TreeGrafter"/>
</dbReference>
<dbReference type="CDD" id="cd08187">
    <property type="entry name" value="BDH"/>
    <property type="match status" value="1"/>
</dbReference>
<dbReference type="FunFam" id="3.40.50.1970:FF:000003">
    <property type="entry name" value="Alcohol dehydrogenase, iron-containing"/>
    <property type="match status" value="1"/>
</dbReference>
<dbReference type="GO" id="GO:1990002">
    <property type="term" value="F:methylglyoxal reductase (NADPH) (acetol producing) activity"/>
    <property type="evidence" value="ECO:0007669"/>
    <property type="project" value="TreeGrafter"/>
</dbReference>
<dbReference type="PROSITE" id="PS00913">
    <property type="entry name" value="ADH_IRON_1"/>
    <property type="match status" value="1"/>
</dbReference>
<dbReference type="Proteomes" id="UP000009011">
    <property type="component" value="Chromosome"/>
</dbReference>
<dbReference type="Pfam" id="PF00465">
    <property type="entry name" value="Fe-ADH"/>
    <property type="match status" value="1"/>
</dbReference>
<dbReference type="KEGG" id="mro:MROS_2836"/>
<reference evidence="5 6" key="1">
    <citation type="journal article" date="2013" name="PLoS ONE">
        <title>Genomic analysis of Melioribacter roseus, facultatively anaerobic organotrophic bacterium representing a novel deep lineage within Bacteriodetes/Chlorobi group.</title>
        <authorList>
            <person name="Kadnikov V.V."/>
            <person name="Mardanov A.V."/>
            <person name="Podosokorskaya O.A."/>
            <person name="Gavrilov S.N."/>
            <person name="Kublanov I.V."/>
            <person name="Beletsky A.V."/>
            <person name="Bonch-Osmolovskaya E.A."/>
            <person name="Ravin N.V."/>
        </authorList>
    </citation>
    <scope>NUCLEOTIDE SEQUENCE [LARGE SCALE GENOMIC DNA]</scope>
    <source>
        <strain evidence="6">JCM 17771 / P3M-2</strain>
    </source>
</reference>
<dbReference type="eggNOG" id="COG1979">
    <property type="taxonomic scope" value="Bacteria"/>
</dbReference>
<dbReference type="PATRIC" id="fig|1191523.3.peg.2972"/>
<dbReference type="GO" id="GO:0008106">
    <property type="term" value="F:alcohol dehydrogenase (NADP+) activity"/>
    <property type="evidence" value="ECO:0007669"/>
    <property type="project" value="TreeGrafter"/>
</dbReference>
<evidence type="ECO:0000259" key="3">
    <source>
        <dbReference type="Pfam" id="PF00465"/>
    </source>
</evidence>
<evidence type="ECO:0000313" key="5">
    <source>
        <dbReference type="EMBL" id="AFN76066.1"/>
    </source>
</evidence>
<dbReference type="Gene3D" id="3.40.50.1970">
    <property type="match status" value="1"/>
</dbReference>
<dbReference type="InterPro" id="IPR001670">
    <property type="entry name" value="ADH_Fe/GldA"/>
</dbReference>
<dbReference type="GO" id="GO:0046872">
    <property type="term" value="F:metal ion binding"/>
    <property type="evidence" value="ECO:0007669"/>
    <property type="project" value="InterPro"/>
</dbReference>
<organism evidence="5 6">
    <name type="scientific">Melioribacter roseus (strain DSM 23840 / JCM 17771 / VKM B-2668 / P3M-2)</name>
    <dbReference type="NCBI Taxonomy" id="1191523"/>
    <lineage>
        <taxon>Bacteria</taxon>
        <taxon>Pseudomonadati</taxon>
        <taxon>Ignavibacteriota</taxon>
        <taxon>Ignavibacteria</taxon>
        <taxon>Ignavibacteriales</taxon>
        <taxon>Melioribacteraceae</taxon>
        <taxon>Melioribacter</taxon>
    </lineage>
</organism>
<keyword evidence="6" id="KW-1185">Reference proteome</keyword>
<dbReference type="PANTHER" id="PTHR43633:SF1">
    <property type="entry name" value="ALCOHOL DEHYDROGENASE YQHD"/>
    <property type="match status" value="1"/>
</dbReference>
<keyword evidence="2" id="KW-0560">Oxidoreductase</keyword>
<feature type="domain" description="Fe-containing alcohol dehydrogenase-like C-terminal" evidence="4">
    <location>
        <begin position="190"/>
        <end position="383"/>
    </location>
</feature>
<dbReference type="AlphaFoldDB" id="I7A874"/>
<name>I7A874_MELRP</name>
<evidence type="ECO:0000256" key="1">
    <source>
        <dbReference type="ARBA" id="ARBA00007358"/>
    </source>
</evidence>
<evidence type="ECO:0000259" key="4">
    <source>
        <dbReference type="Pfam" id="PF25137"/>
    </source>
</evidence>
<evidence type="ECO:0000256" key="2">
    <source>
        <dbReference type="ARBA" id="ARBA00023002"/>
    </source>
</evidence>
<dbReference type="RefSeq" id="WP_014857496.1">
    <property type="nucleotide sequence ID" value="NC_018178.1"/>
</dbReference>